<organism evidence="2 3">
    <name type="scientific">Hibiscus sabdariffa</name>
    <name type="common">roselle</name>
    <dbReference type="NCBI Taxonomy" id="183260"/>
    <lineage>
        <taxon>Eukaryota</taxon>
        <taxon>Viridiplantae</taxon>
        <taxon>Streptophyta</taxon>
        <taxon>Embryophyta</taxon>
        <taxon>Tracheophyta</taxon>
        <taxon>Spermatophyta</taxon>
        <taxon>Magnoliopsida</taxon>
        <taxon>eudicotyledons</taxon>
        <taxon>Gunneridae</taxon>
        <taxon>Pentapetalae</taxon>
        <taxon>rosids</taxon>
        <taxon>malvids</taxon>
        <taxon>Malvales</taxon>
        <taxon>Malvaceae</taxon>
        <taxon>Malvoideae</taxon>
        <taxon>Hibiscus</taxon>
    </lineage>
</organism>
<dbReference type="EMBL" id="JBBPBN010000026">
    <property type="protein sequence ID" value="KAK9007761.1"/>
    <property type="molecule type" value="Genomic_DNA"/>
</dbReference>
<name>A0ABR2R4R3_9ROSI</name>
<proteinExistence type="predicted"/>
<sequence>MVVVLSVCCNIRLMEPPTRAPVCRGQVVEDHTLLPPSYEFHRKTPPPRLPPHTRQRRKSSPYFFSFSYTRISNLADSKGSVVYQYDHSAVSEAQNITNIRCLKELASVAANTKNVVGKRIGSTILKLSLSRSNLRQANLLL</sequence>
<feature type="region of interest" description="Disordered" evidence="1">
    <location>
        <begin position="37"/>
        <end position="57"/>
    </location>
</feature>
<keyword evidence="3" id="KW-1185">Reference proteome</keyword>
<reference evidence="2 3" key="1">
    <citation type="journal article" date="2024" name="G3 (Bethesda)">
        <title>Genome assembly of Hibiscus sabdariffa L. provides insights into metabolisms of medicinal natural products.</title>
        <authorList>
            <person name="Kim T."/>
        </authorList>
    </citation>
    <scope>NUCLEOTIDE SEQUENCE [LARGE SCALE GENOMIC DNA]</scope>
    <source>
        <strain evidence="2">TK-2024</strain>
        <tissue evidence="2">Old leaves</tissue>
    </source>
</reference>
<dbReference type="Proteomes" id="UP001396334">
    <property type="component" value="Unassembled WGS sequence"/>
</dbReference>
<protein>
    <submittedName>
        <fullName evidence="2">Uncharacterized protein</fullName>
    </submittedName>
</protein>
<evidence type="ECO:0000256" key="1">
    <source>
        <dbReference type="SAM" id="MobiDB-lite"/>
    </source>
</evidence>
<accession>A0ABR2R4R3</accession>
<evidence type="ECO:0000313" key="2">
    <source>
        <dbReference type="EMBL" id="KAK9007761.1"/>
    </source>
</evidence>
<evidence type="ECO:0000313" key="3">
    <source>
        <dbReference type="Proteomes" id="UP001396334"/>
    </source>
</evidence>
<gene>
    <name evidence="2" type="ORF">V6N11_074679</name>
</gene>
<comment type="caution">
    <text evidence="2">The sequence shown here is derived from an EMBL/GenBank/DDBJ whole genome shotgun (WGS) entry which is preliminary data.</text>
</comment>